<evidence type="ECO:0000313" key="7">
    <source>
        <dbReference type="Proteomes" id="UP000251341"/>
    </source>
</evidence>
<dbReference type="EMBL" id="NESP01000001">
    <property type="protein sequence ID" value="PUE58547.1"/>
    <property type="molecule type" value="Genomic_DNA"/>
</dbReference>
<dbReference type="PANTHER" id="PTHR36116">
    <property type="entry name" value="UPF0060 MEMBRANE PROTEIN YNFA"/>
    <property type="match status" value="1"/>
</dbReference>
<comment type="caution">
    <text evidence="6">The sequence shown here is derived from an EMBL/GenBank/DDBJ whole genome shotgun (WGS) entry which is preliminary data.</text>
</comment>
<dbReference type="PANTHER" id="PTHR36116:SF1">
    <property type="entry name" value="UPF0060 MEMBRANE PROTEIN YNFA"/>
    <property type="match status" value="1"/>
</dbReference>
<evidence type="ECO:0000256" key="2">
    <source>
        <dbReference type="ARBA" id="ARBA00022692"/>
    </source>
</evidence>
<dbReference type="GO" id="GO:0005886">
    <property type="term" value="C:plasma membrane"/>
    <property type="evidence" value="ECO:0007669"/>
    <property type="project" value="TreeGrafter"/>
</dbReference>
<dbReference type="AlphaFoldDB" id="A0A315FYY0"/>
<reference evidence="6 7" key="1">
    <citation type="submission" date="2017-04" db="EMBL/GenBank/DDBJ databases">
        <title>Unexpected and diverse lifestyles within the genus Limnohabitans.</title>
        <authorList>
            <person name="Kasalicky V."/>
            <person name="Mehrshad M."/>
            <person name="Andrei S.-A."/>
            <person name="Salcher M."/>
            <person name="Kratochvilova H."/>
            <person name="Simek K."/>
            <person name="Ghai R."/>
        </authorList>
    </citation>
    <scope>NUCLEOTIDE SEQUENCE [LARGE SCALE GENOMIC DNA]</scope>
    <source>
        <strain evidence="6 7">MWH-C5</strain>
    </source>
</reference>
<sequence length="60" mass="6561">MVLTLHEAASGRVYAAYGGVYICTAIIWFWAVDGTHLACNHLRSIIGKYAQPTSFIKCGN</sequence>
<evidence type="ECO:0000256" key="4">
    <source>
        <dbReference type="ARBA" id="ARBA00023136"/>
    </source>
</evidence>
<accession>A0A315FYY0</accession>
<gene>
    <name evidence="6" type="ORF">B9Z44_02385</name>
</gene>
<keyword evidence="1" id="KW-1003">Cell membrane</keyword>
<keyword evidence="4 5" id="KW-0472">Membrane</keyword>
<feature type="transmembrane region" description="Helical" evidence="5">
    <location>
        <begin position="12"/>
        <end position="31"/>
    </location>
</feature>
<dbReference type="Pfam" id="PF02694">
    <property type="entry name" value="UPF0060"/>
    <property type="match status" value="1"/>
</dbReference>
<keyword evidence="3 5" id="KW-1133">Transmembrane helix</keyword>
<dbReference type="Proteomes" id="UP000251341">
    <property type="component" value="Unassembled WGS sequence"/>
</dbReference>
<evidence type="ECO:0000256" key="1">
    <source>
        <dbReference type="ARBA" id="ARBA00022475"/>
    </source>
</evidence>
<protein>
    <submittedName>
        <fullName evidence="6">Uncharacterized protein</fullName>
    </submittedName>
</protein>
<dbReference type="InterPro" id="IPR003844">
    <property type="entry name" value="UPF0060"/>
</dbReference>
<organism evidence="6 7">
    <name type="scientific">Limnohabitans curvus</name>
    <dbReference type="NCBI Taxonomy" id="323423"/>
    <lineage>
        <taxon>Bacteria</taxon>
        <taxon>Pseudomonadati</taxon>
        <taxon>Pseudomonadota</taxon>
        <taxon>Betaproteobacteria</taxon>
        <taxon>Burkholderiales</taxon>
        <taxon>Comamonadaceae</taxon>
        <taxon>Limnohabitans</taxon>
    </lineage>
</organism>
<keyword evidence="2 5" id="KW-0812">Transmembrane</keyword>
<evidence type="ECO:0000256" key="5">
    <source>
        <dbReference type="SAM" id="Phobius"/>
    </source>
</evidence>
<evidence type="ECO:0000256" key="3">
    <source>
        <dbReference type="ARBA" id="ARBA00022989"/>
    </source>
</evidence>
<name>A0A315FYY0_9BURK</name>
<proteinExistence type="predicted"/>
<evidence type="ECO:0000313" key="6">
    <source>
        <dbReference type="EMBL" id="PUE58547.1"/>
    </source>
</evidence>
<keyword evidence="7" id="KW-1185">Reference proteome</keyword>